<dbReference type="AlphaFoldDB" id="A0A2P8FF88"/>
<keyword evidence="2" id="KW-1133">Transmembrane helix</keyword>
<dbReference type="Pfam" id="PF02397">
    <property type="entry name" value="Bac_transf"/>
    <property type="match status" value="1"/>
</dbReference>
<comment type="caution">
    <text evidence="4">The sequence shown here is derived from an EMBL/GenBank/DDBJ whole genome shotgun (WGS) entry which is preliminary data.</text>
</comment>
<evidence type="ECO:0000259" key="3">
    <source>
        <dbReference type="Pfam" id="PF02397"/>
    </source>
</evidence>
<keyword evidence="4" id="KW-0808">Transferase</keyword>
<evidence type="ECO:0000313" key="5">
    <source>
        <dbReference type="Proteomes" id="UP000240978"/>
    </source>
</evidence>
<keyword evidence="2" id="KW-0472">Membrane</keyword>
<evidence type="ECO:0000256" key="2">
    <source>
        <dbReference type="SAM" id="Phobius"/>
    </source>
</evidence>
<feature type="domain" description="Bacterial sugar transferase" evidence="3">
    <location>
        <begin position="187"/>
        <end position="381"/>
    </location>
</feature>
<dbReference type="PANTHER" id="PTHR30576:SF0">
    <property type="entry name" value="UNDECAPRENYL-PHOSPHATE N-ACETYLGALACTOSAMINYL 1-PHOSPHATE TRANSFERASE-RELATED"/>
    <property type="match status" value="1"/>
</dbReference>
<dbReference type="GO" id="GO:0016780">
    <property type="term" value="F:phosphotransferase activity, for other substituted phosphate groups"/>
    <property type="evidence" value="ECO:0007669"/>
    <property type="project" value="TreeGrafter"/>
</dbReference>
<dbReference type="InterPro" id="IPR003362">
    <property type="entry name" value="Bact_transf"/>
</dbReference>
<dbReference type="EMBL" id="PYGK01000025">
    <property type="protein sequence ID" value="PSL20348.1"/>
    <property type="molecule type" value="Genomic_DNA"/>
</dbReference>
<name>A0A2P8FF88_9BACT</name>
<comment type="similarity">
    <text evidence="1">Belongs to the bacterial sugar transferase family.</text>
</comment>
<dbReference type="PANTHER" id="PTHR30576">
    <property type="entry name" value="COLANIC BIOSYNTHESIS UDP-GLUCOSE LIPID CARRIER TRANSFERASE"/>
    <property type="match status" value="1"/>
</dbReference>
<evidence type="ECO:0000313" key="4">
    <source>
        <dbReference type="EMBL" id="PSL20348.1"/>
    </source>
</evidence>
<organism evidence="4 5">
    <name type="scientific">Chitinophaga ginsengisoli</name>
    <dbReference type="NCBI Taxonomy" id="363837"/>
    <lineage>
        <taxon>Bacteria</taxon>
        <taxon>Pseudomonadati</taxon>
        <taxon>Bacteroidota</taxon>
        <taxon>Chitinophagia</taxon>
        <taxon>Chitinophagales</taxon>
        <taxon>Chitinophagaceae</taxon>
        <taxon>Chitinophaga</taxon>
    </lineage>
</organism>
<proteinExistence type="inferred from homology"/>
<accession>A0A2P8FF88</accession>
<evidence type="ECO:0000256" key="1">
    <source>
        <dbReference type="ARBA" id="ARBA00006464"/>
    </source>
</evidence>
<dbReference type="RefSeq" id="WP_245901797.1">
    <property type="nucleotide sequence ID" value="NZ_PYGK01000025.1"/>
</dbReference>
<feature type="transmembrane region" description="Helical" evidence="2">
    <location>
        <begin position="189"/>
        <end position="213"/>
    </location>
</feature>
<sequence length="386" mass="44015">MNTFTPELSVLKNAAPKQFEEREQTMSRQIVADNNIVLFVGQHMTAPEFEAAGYKCFFAQDFNTATGTMEQLQAVFRRKPGVIIYRSHTDDQKGFNAWHEYLRKESCYSCIPFLLYVDEEEITPQMKAAVKKYAFIDEIITAKCLSKLPSKISFISKFKLLSTYPPLTVVNGGKKIRTKRTLNAVLKRAFDIIVASSLLIAASPILLLIAIIIKFESKGAVFYAARRAGKNYRVFKFYKFRTMVADADKKLQQLQHLNQYKASNGPVFYKVSNDPRITRFGAFLRNTSLDELPQLFNVLKGDMSLVGNRPLPLYEASTLTTDEWAQRFLAPAGITGLWQISKRGKKDMSVEERIALDIDYSKLHSFTYDMWIMANTPKALIQKDNV</sequence>
<dbReference type="Proteomes" id="UP000240978">
    <property type="component" value="Unassembled WGS sequence"/>
</dbReference>
<reference evidence="4 5" key="1">
    <citation type="submission" date="2018-03" db="EMBL/GenBank/DDBJ databases">
        <title>Genomic Encyclopedia of Archaeal and Bacterial Type Strains, Phase II (KMG-II): from individual species to whole genera.</title>
        <authorList>
            <person name="Goeker M."/>
        </authorList>
    </citation>
    <scope>NUCLEOTIDE SEQUENCE [LARGE SCALE GENOMIC DNA]</scope>
    <source>
        <strain evidence="4 5">DSM 18107</strain>
    </source>
</reference>
<keyword evidence="2" id="KW-0812">Transmembrane</keyword>
<gene>
    <name evidence="4" type="ORF">CLV42_12550</name>
</gene>
<protein>
    <submittedName>
        <fullName evidence="4">Lipopolysaccharide/colanic/teichoic acid biosynthesis glycosyltransferase</fullName>
    </submittedName>
</protein>
<keyword evidence="5" id="KW-1185">Reference proteome</keyword>